<dbReference type="GO" id="GO:0016747">
    <property type="term" value="F:acyltransferase activity, transferring groups other than amino-acyl groups"/>
    <property type="evidence" value="ECO:0007669"/>
    <property type="project" value="InterPro"/>
</dbReference>
<proteinExistence type="predicted"/>
<accession>A0A5D0XJ79</accession>
<dbReference type="RefSeq" id="WP_148601753.1">
    <property type="nucleotide sequence ID" value="NZ_VSLD01000010.1"/>
</dbReference>
<feature type="domain" description="N-acetyltransferase" evidence="1">
    <location>
        <begin position="130"/>
        <end position="269"/>
    </location>
</feature>
<dbReference type="InterPro" id="IPR000182">
    <property type="entry name" value="GNAT_dom"/>
</dbReference>
<evidence type="ECO:0000313" key="3">
    <source>
        <dbReference type="Proteomes" id="UP000323410"/>
    </source>
</evidence>
<reference evidence="2 3" key="1">
    <citation type="submission" date="2019-08" db="EMBL/GenBank/DDBJ databases">
        <title>Genone of Arthrobacter echini P9.</title>
        <authorList>
            <person name="Bowman J.P."/>
        </authorList>
    </citation>
    <scope>NUCLEOTIDE SEQUENCE [LARGE SCALE GENOMIC DNA]</scope>
    <source>
        <strain evidence="2 3">P9</strain>
    </source>
</reference>
<dbReference type="Gene3D" id="3.40.630.30">
    <property type="match status" value="1"/>
</dbReference>
<gene>
    <name evidence="2" type="ORF">FQ377_13630</name>
</gene>
<dbReference type="SUPFAM" id="SSF55729">
    <property type="entry name" value="Acyl-CoA N-acyltransferases (Nat)"/>
    <property type="match status" value="1"/>
</dbReference>
<sequence length="269" mass="28400">MLGKAEVSAHWAELAVFARKSAALDAAAGAGLSGRFESFCVDELRVSMATAGPYGFLNTIEGVSEESVEVLPDALERFPDPRQVTVVATGPSQSLRERLLSEGYEQAPVRPIAYLNARTEGPSEAVSGWEIHEVCAQENAQQFLDLLTAGYAAPREVSALIRAEHTVPAVRGFIACRDGEPLAAAAMSLHPTGAVLGGASTLHAARGNRAQAALLTHRLHVAEALNISLTTATAAPGTSSIRNLAHLGFTIVERTAWRHRFGSRTGGPT</sequence>
<organism evidence="2 3">
    <name type="scientific">Arthrobacter echini</name>
    <dbReference type="NCBI Taxonomy" id="1529066"/>
    <lineage>
        <taxon>Bacteria</taxon>
        <taxon>Bacillati</taxon>
        <taxon>Actinomycetota</taxon>
        <taxon>Actinomycetes</taxon>
        <taxon>Micrococcales</taxon>
        <taxon>Micrococcaceae</taxon>
        <taxon>Arthrobacter</taxon>
    </lineage>
</organism>
<evidence type="ECO:0000259" key="1">
    <source>
        <dbReference type="PROSITE" id="PS51186"/>
    </source>
</evidence>
<dbReference type="PROSITE" id="PS51186">
    <property type="entry name" value="GNAT"/>
    <property type="match status" value="1"/>
</dbReference>
<name>A0A5D0XJ79_9MICC</name>
<dbReference type="Proteomes" id="UP000323410">
    <property type="component" value="Unassembled WGS sequence"/>
</dbReference>
<dbReference type="OrthoDB" id="4942342at2"/>
<keyword evidence="3" id="KW-1185">Reference proteome</keyword>
<dbReference type="AlphaFoldDB" id="A0A5D0XJ79"/>
<protein>
    <recommendedName>
        <fullName evidence="1">N-acetyltransferase domain-containing protein</fullName>
    </recommendedName>
</protein>
<dbReference type="EMBL" id="VSLD01000010">
    <property type="protein sequence ID" value="TYC96624.1"/>
    <property type="molecule type" value="Genomic_DNA"/>
</dbReference>
<dbReference type="InterPro" id="IPR016181">
    <property type="entry name" value="Acyl_CoA_acyltransferase"/>
</dbReference>
<evidence type="ECO:0000313" key="2">
    <source>
        <dbReference type="EMBL" id="TYC96624.1"/>
    </source>
</evidence>
<comment type="caution">
    <text evidence="2">The sequence shown here is derived from an EMBL/GenBank/DDBJ whole genome shotgun (WGS) entry which is preliminary data.</text>
</comment>